<reference evidence="10 11" key="1">
    <citation type="submission" date="2017-12" db="EMBL/GenBank/DDBJ databases">
        <title>Comparative genomics of Botrytis spp.</title>
        <authorList>
            <person name="Valero-Jimenez C.A."/>
            <person name="Tapia P."/>
            <person name="Veloso J."/>
            <person name="Silva-Moreno E."/>
            <person name="Staats M."/>
            <person name="Valdes J.H."/>
            <person name="Van Kan J.A.L."/>
        </authorList>
    </citation>
    <scope>NUCLEOTIDE SEQUENCE [LARGE SCALE GENOMIC DNA]</scope>
    <source>
        <strain evidence="10 11">Bp0003</strain>
    </source>
</reference>
<dbReference type="Proteomes" id="UP000297910">
    <property type="component" value="Unassembled WGS sequence"/>
</dbReference>
<comment type="similarity">
    <text evidence="1">Belongs to the metallo-dependent hydrolases superfamily. ACMSD family.</text>
</comment>
<feature type="domain" description="Amidohydrolase-related" evidence="9">
    <location>
        <begin position="5"/>
        <end position="311"/>
    </location>
</feature>
<evidence type="ECO:0000256" key="4">
    <source>
        <dbReference type="ARBA" id="ARBA00022833"/>
    </source>
</evidence>
<sequence length="321" mass="36488">MISKIDVHHHILPPRFKEAWDKNPDLSQGMRLPPWSPETSLEFMERHNIETSILSLGAPATSMGSDIGSIAAFCREMNEYTSSLCKQYPKKFGFFATLPSLEDVNVCIDEIRYSLKELKAEGVNLLTSYGGRYLGHPDFRPVWDELNQLGAIVFIHPGLETAGKPIVEPRLLPKPIFDWTHETTRTAVHLITTDTLRTHPNCRVILPHGGGTLPYIVHRIANLSAEFNLIDKTADEFLKEAKNFYFDLAFAGYDEPLRLLLDFAEPGHILYGTDYPFGRENLVATQSTQINNVLKGRKDEKLIYRDAALKLWTKFDVSRMK</sequence>
<dbReference type="GO" id="GO:0046872">
    <property type="term" value="F:metal ion binding"/>
    <property type="evidence" value="ECO:0007669"/>
    <property type="project" value="UniProtKB-KW"/>
</dbReference>
<keyword evidence="2" id="KW-0479">Metal-binding</keyword>
<dbReference type="GO" id="GO:0016787">
    <property type="term" value="F:hydrolase activity"/>
    <property type="evidence" value="ECO:0007669"/>
    <property type="project" value="InterPro"/>
</dbReference>
<keyword evidence="3 8" id="KW-0210">Decarboxylase</keyword>
<dbReference type="EC" id="4.1.1.52" evidence="7"/>
<evidence type="ECO:0000256" key="7">
    <source>
        <dbReference type="ARBA" id="ARBA00038889"/>
    </source>
</evidence>
<dbReference type="PANTHER" id="PTHR21240">
    <property type="entry name" value="2-AMINO-3-CARBOXYLMUCONATE-6-SEMIALDEHYDE DECARBOXYLASE"/>
    <property type="match status" value="1"/>
</dbReference>
<evidence type="ECO:0000256" key="2">
    <source>
        <dbReference type="ARBA" id="ARBA00022723"/>
    </source>
</evidence>
<dbReference type="GO" id="GO:0005829">
    <property type="term" value="C:cytosol"/>
    <property type="evidence" value="ECO:0007669"/>
    <property type="project" value="TreeGrafter"/>
</dbReference>
<evidence type="ECO:0000259" key="9">
    <source>
        <dbReference type="Pfam" id="PF04909"/>
    </source>
</evidence>
<dbReference type="InterPro" id="IPR006680">
    <property type="entry name" value="Amidohydro-rel"/>
</dbReference>
<dbReference type="EMBL" id="PQXI01000293">
    <property type="protein sequence ID" value="TGO20462.1"/>
    <property type="molecule type" value="Genomic_DNA"/>
</dbReference>
<comment type="caution">
    <text evidence="10">The sequence shown here is derived from an EMBL/GenBank/DDBJ whole genome shotgun (WGS) entry which is preliminary data.</text>
</comment>
<protein>
    <recommendedName>
        <fullName evidence="7">6-methylsalicylate decarboxylase</fullName>
        <ecNumber evidence="7">4.1.1.52</ecNumber>
    </recommendedName>
</protein>
<organism evidence="10 11">
    <name type="scientific">Botrytis paeoniae</name>
    <dbReference type="NCBI Taxonomy" id="278948"/>
    <lineage>
        <taxon>Eukaryota</taxon>
        <taxon>Fungi</taxon>
        <taxon>Dikarya</taxon>
        <taxon>Ascomycota</taxon>
        <taxon>Pezizomycotina</taxon>
        <taxon>Leotiomycetes</taxon>
        <taxon>Helotiales</taxon>
        <taxon>Sclerotiniaceae</taxon>
        <taxon>Botrytis</taxon>
    </lineage>
</organism>
<evidence type="ECO:0000313" key="11">
    <source>
        <dbReference type="Proteomes" id="UP000297910"/>
    </source>
</evidence>
<dbReference type="Gene3D" id="3.20.20.140">
    <property type="entry name" value="Metal-dependent hydrolases"/>
    <property type="match status" value="1"/>
</dbReference>
<keyword evidence="11" id="KW-1185">Reference proteome</keyword>
<dbReference type="SUPFAM" id="SSF51556">
    <property type="entry name" value="Metallo-dependent hydrolases"/>
    <property type="match status" value="1"/>
</dbReference>
<keyword evidence="5 8" id="KW-0456">Lyase</keyword>
<accession>A0A4Z1FCB7</accession>
<dbReference type="CDD" id="cd01292">
    <property type="entry name" value="metallo-dependent_hydrolases"/>
    <property type="match status" value="1"/>
</dbReference>
<evidence type="ECO:0000256" key="5">
    <source>
        <dbReference type="ARBA" id="ARBA00023239"/>
    </source>
</evidence>
<dbReference type="GO" id="GO:0047596">
    <property type="term" value="F:6-methylsalicylate decarboxylase activity"/>
    <property type="evidence" value="ECO:0007669"/>
    <property type="project" value="UniProtKB-EC"/>
</dbReference>
<comment type="catalytic activity">
    <reaction evidence="6">
        <text>6-methylsalicylate + H(+) = 3-methylphenol + CO2</text>
        <dbReference type="Rhea" id="RHEA:23112"/>
        <dbReference type="ChEBI" id="CHEBI:15378"/>
        <dbReference type="ChEBI" id="CHEBI:16526"/>
        <dbReference type="ChEBI" id="CHEBI:17231"/>
        <dbReference type="ChEBI" id="CHEBI:36658"/>
        <dbReference type="EC" id="4.1.1.52"/>
    </reaction>
    <physiologicalReaction direction="left-to-right" evidence="6">
        <dbReference type="Rhea" id="RHEA:23113"/>
    </physiologicalReaction>
</comment>
<name>A0A4Z1FCB7_9HELO</name>
<evidence type="ECO:0000256" key="1">
    <source>
        <dbReference type="ARBA" id="ARBA00005871"/>
    </source>
</evidence>
<keyword evidence="4" id="KW-0862">Zinc</keyword>
<dbReference type="PANTHER" id="PTHR21240:SF29">
    <property type="entry name" value="AMIDOHYDROLASE-RELATED DOMAIN-CONTAINING PROTEIN"/>
    <property type="match status" value="1"/>
</dbReference>
<dbReference type="InterPro" id="IPR032465">
    <property type="entry name" value="ACMSD"/>
</dbReference>
<dbReference type="InterPro" id="IPR032466">
    <property type="entry name" value="Metal_Hydrolase"/>
</dbReference>
<dbReference type="Pfam" id="PF04909">
    <property type="entry name" value="Amidohydro_2"/>
    <property type="match status" value="1"/>
</dbReference>
<evidence type="ECO:0000256" key="6">
    <source>
        <dbReference type="ARBA" id="ARBA00036832"/>
    </source>
</evidence>
<gene>
    <name evidence="10" type="ORF">BPAE_0294g00080</name>
</gene>
<proteinExistence type="inferred from homology"/>
<evidence type="ECO:0000313" key="10">
    <source>
        <dbReference type="EMBL" id="TGO20462.1"/>
    </source>
</evidence>
<dbReference type="GO" id="GO:0019748">
    <property type="term" value="P:secondary metabolic process"/>
    <property type="evidence" value="ECO:0007669"/>
    <property type="project" value="TreeGrafter"/>
</dbReference>
<dbReference type="AlphaFoldDB" id="A0A4Z1FCB7"/>
<evidence type="ECO:0000256" key="8">
    <source>
        <dbReference type="RuleBase" id="RU366045"/>
    </source>
</evidence>
<evidence type="ECO:0000256" key="3">
    <source>
        <dbReference type="ARBA" id="ARBA00022793"/>
    </source>
</evidence>